<dbReference type="Proteomes" id="UP000827976">
    <property type="component" value="Chromosome 3"/>
</dbReference>
<accession>A0ACB7WIL9</accession>
<name>A0ACB7WIL9_DIOAL</name>
<reference evidence="2" key="1">
    <citation type="journal article" date="2022" name="Nat. Commun.">
        <title>Chromosome evolution and the genetic basis of agronomically important traits in greater yam.</title>
        <authorList>
            <person name="Bredeson J.V."/>
            <person name="Lyons J.B."/>
            <person name="Oniyinde I.O."/>
            <person name="Okereke N.R."/>
            <person name="Kolade O."/>
            <person name="Nnabue I."/>
            <person name="Nwadili C.O."/>
            <person name="Hribova E."/>
            <person name="Parker M."/>
            <person name="Nwogha J."/>
            <person name="Shu S."/>
            <person name="Carlson J."/>
            <person name="Kariba R."/>
            <person name="Muthemba S."/>
            <person name="Knop K."/>
            <person name="Barton G.J."/>
            <person name="Sherwood A.V."/>
            <person name="Lopez-Montes A."/>
            <person name="Asiedu R."/>
            <person name="Jamnadass R."/>
            <person name="Muchugi A."/>
            <person name="Goodstein D."/>
            <person name="Egesi C.N."/>
            <person name="Featherston J."/>
            <person name="Asfaw A."/>
            <person name="Simpson G.G."/>
            <person name="Dolezel J."/>
            <person name="Hendre P.S."/>
            <person name="Van Deynze A."/>
            <person name="Kumar P.L."/>
            <person name="Obidiegwu J.E."/>
            <person name="Bhattacharjee R."/>
            <person name="Rokhsar D.S."/>
        </authorList>
    </citation>
    <scope>NUCLEOTIDE SEQUENCE [LARGE SCALE GENOMIC DNA]</scope>
    <source>
        <strain evidence="2">cv. TDa95/00328</strain>
    </source>
</reference>
<comment type="caution">
    <text evidence="1">The sequence shown here is derived from an EMBL/GenBank/DDBJ whole genome shotgun (WGS) entry which is preliminary data.</text>
</comment>
<evidence type="ECO:0000313" key="1">
    <source>
        <dbReference type="EMBL" id="KAH7688147.1"/>
    </source>
</evidence>
<dbReference type="EMBL" id="CM037013">
    <property type="protein sequence ID" value="KAH7688147.1"/>
    <property type="molecule type" value="Genomic_DNA"/>
</dbReference>
<proteinExistence type="predicted"/>
<sequence>MNGLESQQEAFKRRWNEKRGGMHSTSSPFPLYRQNNSTSSASALMPCTSRKLLKLSGQDDDLAASVVPPVTVVLEGRSICHRIHLHKHAGYESLAAALRRMFVDTETEERLVDGLNLSNAVPGYIVAYEDMEDDLLLVGDLNWKDFVRVAKRIRIIPVKSTRQKQLVGRDQ</sequence>
<keyword evidence="2" id="KW-1185">Reference proteome</keyword>
<protein>
    <submittedName>
        <fullName evidence="1">AUX/IAA protein</fullName>
    </submittedName>
</protein>
<gene>
    <name evidence="1" type="ORF">IHE45_03G013100</name>
</gene>
<evidence type="ECO:0000313" key="2">
    <source>
        <dbReference type="Proteomes" id="UP000827976"/>
    </source>
</evidence>
<organism evidence="1 2">
    <name type="scientific">Dioscorea alata</name>
    <name type="common">Purple yam</name>
    <dbReference type="NCBI Taxonomy" id="55571"/>
    <lineage>
        <taxon>Eukaryota</taxon>
        <taxon>Viridiplantae</taxon>
        <taxon>Streptophyta</taxon>
        <taxon>Embryophyta</taxon>
        <taxon>Tracheophyta</taxon>
        <taxon>Spermatophyta</taxon>
        <taxon>Magnoliopsida</taxon>
        <taxon>Liliopsida</taxon>
        <taxon>Dioscoreales</taxon>
        <taxon>Dioscoreaceae</taxon>
        <taxon>Dioscorea</taxon>
    </lineage>
</organism>